<proteinExistence type="predicted"/>
<organism evidence="3 4">
    <name type="scientific">Candidatus Gallacutalibacter pullicola</name>
    <dbReference type="NCBI Taxonomy" id="2840830"/>
    <lineage>
        <taxon>Bacteria</taxon>
        <taxon>Bacillati</taxon>
        <taxon>Bacillota</taxon>
        <taxon>Clostridia</taxon>
        <taxon>Eubacteriales</taxon>
        <taxon>Candidatus Gallacutalibacter</taxon>
    </lineage>
</organism>
<dbReference type="Proteomes" id="UP000886785">
    <property type="component" value="Unassembled WGS sequence"/>
</dbReference>
<comment type="caution">
    <text evidence="3">The sequence shown here is derived from an EMBL/GenBank/DDBJ whole genome shotgun (WGS) entry which is preliminary data.</text>
</comment>
<reference evidence="3" key="2">
    <citation type="journal article" date="2021" name="PeerJ">
        <title>Extensive microbial diversity within the chicken gut microbiome revealed by metagenomics and culture.</title>
        <authorList>
            <person name="Gilroy R."/>
            <person name="Ravi A."/>
            <person name="Getino M."/>
            <person name="Pursley I."/>
            <person name="Horton D.L."/>
            <person name="Alikhan N.F."/>
            <person name="Baker D."/>
            <person name="Gharbi K."/>
            <person name="Hall N."/>
            <person name="Watson M."/>
            <person name="Adriaenssens E.M."/>
            <person name="Foster-Nyarko E."/>
            <person name="Jarju S."/>
            <person name="Secka A."/>
            <person name="Antonio M."/>
            <person name="Oren A."/>
            <person name="Chaudhuri R.R."/>
            <person name="La Ragione R."/>
            <person name="Hildebrand F."/>
            <person name="Pallen M.J."/>
        </authorList>
    </citation>
    <scope>NUCLEOTIDE SEQUENCE</scope>
    <source>
        <strain evidence="3">ChiSjej1B19-7085</strain>
    </source>
</reference>
<keyword evidence="2" id="KW-0812">Transmembrane</keyword>
<accession>A0A9D1DRY1</accession>
<dbReference type="AlphaFoldDB" id="A0A9D1DRY1"/>
<feature type="non-terminal residue" evidence="3">
    <location>
        <position position="134"/>
    </location>
</feature>
<keyword evidence="2" id="KW-0472">Membrane</keyword>
<sequence length="134" mass="14414">MKWKLSLAALILMLLLGGYSMGAWMMLRGAGAYRLGTSMGQILAASWQYTALAAVLLLLILGIPRLRKLLRYGIKGSLKNDNGKEDKIPPASGTIPMAQEDKIPPASGTIPMVQEDKIPPASGTIPMPQEDKIP</sequence>
<evidence type="ECO:0000256" key="1">
    <source>
        <dbReference type="SAM" id="MobiDB-lite"/>
    </source>
</evidence>
<protein>
    <submittedName>
        <fullName evidence="3">Uncharacterized protein</fullName>
    </submittedName>
</protein>
<gene>
    <name evidence="3" type="ORF">IAA54_09515</name>
</gene>
<keyword evidence="2" id="KW-1133">Transmembrane helix</keyword>
<feature type="transmembrane region" description="Helical" evidence="2">
    <location>
        <begin position="44"/>
        <end position="63"/>
    </location>
</feature>
<name>A0A9D1DRY1_9FIRM</name>
<feature type="region of interest" description="Disordered" evidence="1">
    <location>
        <begin position="76"/>
        <end position="134"/>
    </location>
</feature>
<reference evidence="3" key="1">
    <citation type="submission" date="2020-10" db="EMBL/GenBank/DDBJ databases">
        <authorList>
            <person name="Gilroy R."/>
        </authorList>
    </citation>
    <scope>NUCLEOTIDE SEQUENCE</scope>
    <source>
        <strain evidence="3">ChiSjej1B19-7085</strain>
    </source>
</reference>
<evidence type="ECO:0000313" key="4">
    <source>
        <dbReference type="Proteomes" id="UP000886785"/>
    </source>
</evidence>
<evidence type="ECO:0000256" key="2">
    <source>
        <dbReference type="SAM" id="Phobius"/>
    </source>
</evidence>
<evidence type="ECO:0000313" key="3">
    <source>
        <dbReference type="EMBL" id="HIR57896.1"/>
    </source>
</evidence>
<dbReference type="EMBL" id="DVHF01000114">
    <property type="protein sequence ID" value="HIR57896.1"/>
    <property type="molecule type" value="Genomic_DNA"/>
</dbReference>